<reference evidence="1" key="1">
    <citation type="submission" date="2024-02" db="EMBL/GenBank/DDBJ databases">
        <title>Sediminibacterium planktonica sp. nov. and Sediminibacterium longus sp. nov., isolated from surface lake and river water.</title>
        <authorList>
            <person name="Watanabe K."/>
            <person name="Takemine S."/>
            <person name="Ishii Y."/>
            <person name="Ogata Y."/>
            <person name="Shindo C."/>
            <person name="Suda W."/>
        </authorList>
    </citation>
    <scope>NUCLEOTIDE SEQUENCE</scope>
    <source>
        <strain evidence="1">KACHI17</strain>
    </source>
</reference>
<dbReference type="EMBL" id="AP029612">
    <property type="protein sequence ID" value="BFG71193.1"/>
    <property type="molecule type" value="Genomic_DNA"/>
</dbReference>
<name>A0AAT9GKU7_9BACT</name>
<gene>
    <name evidence="1" type="ORF">KACHI17_20740</name>
</gene>
<evidence type="ECO:0008006" key="2">
    <source>
        <dbReference type="Google" id="ProtNLM"/>
    </source>
</evidence>
<evidence type="ECO:0000313" key="1">
    <source>
        <dbReference type="EMBL" id="BFG71193.1"/>
    </source>
</evidence>
<organism evidence="1">
    <name type="scientific">Sediminibacterium sp. KACHI17</name>
    <dbReference type="NCBI Taxonomy" id="1751071"/>
    <lineage>
        <taxon>Bacteria</taxon>
        <taxon>Pseudomonadati</taxon>
        <taxon>Bacteroidota</taxon>
        <taxon>Chitinophagia</taxon>
        <taxon>Chitinophagales</taxon>
        <taxon>Chitinophagaceae</taxon>
        <taxon>Sediminibacterium</taxon>
    </lineage>
</organism>
<dbReference type="AlphaFoldDB" id="A0AAT9GKU7"/>
<proteinExistence type="predicted"/>
<dbReference type="RefSeq" id="WP_353548831.1">
    <property type="nucleotide sequence ID" value="NZ_AP029612.1"/>
</dbReference>
<sequence length="185" mass="20390">MKRIFTIFSVFAMTVIVTNTNAQTKKETKENKSRISFGVDAGIPSGGFGRTAKWNLGGSVQADLNIAKNVLYLTANAGFNYTYAERGTKGDISMIPVKAGLKFMPVNFFYIQAEAGTSFVTNAKDIDADRSVLFTYAPQTGFLIPLGKGNFIDAGIRYESNSRLYKSSSRPDFWGLRIAYAFNLK</sequence>
<accession>A0AAT9GKU7</accession>
<protein>
    <recommendedName>
        <fullName evidence="2">Outer membrane protein beta-barrel domain-containing protein</fullName>
    </recommendedName>
</protein>